<dbReference type="Proteomes" id="UP000037510">
    <property type="component" value="Unassembled WGS sequence"/>
</dbReference>
<comment type="similarity">
    <text evidence="2">Belongs to the G-protein coupled receptor 2 family.</text>
</comment>
<proteinExistence type="inferred from homology"/>
<dbReference type="InterPro" id="IPR036445">
    <property type="entry name" value="GPCR_2_extracell_dom_sf"/>
</dbReference>
<organism evidence="14 15">
    <name type="scientific">Operophtera brumata</name>
    <name type="common">Winter moth</name>
    <name type="synonym">Phalaena brumata</name>
    <dbReference type="NCBI Taxonomy" id="104452"/>
    <lineage>
        <taxon>Eukaryota</taxon>
        <taxon>Metazoa</taxon>
        <taxon>Ecdysozoa</taxon>
        <taxon>Arthropoda</taxon>
        <taxon>Hexapoda</taxon>
        <taxon>Insecta</taxon>
        <taxon>Pterygota</taxon>
        <taxon>Neoptera</taxon>
        <taxon>Endopterygota</taxon>
        <taxon>Lepidoptera</taxon>
        <taxon>Glossata</taxon>
        <taxon>Ditrysia</taxon>
        <taxon>Geometroidea</taxon>
        <taxon>Geometridae</taxon>
        <taxon>Larentiinae</taxon>
        <taxon>Operophtera</taxon>
    </lineage>
</organism>
<reference evidence="14 15" key="1">
    <citation type="journal article" date="2015" name="Genome Biol. Evol.">
        <title>The genome of winter moth (Operophtera brumata) provides a genomic perspective on sexual dimorphism and phenology.</title>
        <authorList>
            <person name="Derks M.F."/>
            <person name="Smit S."/>
            <person name="Salis L."/>
            <person name="Schijlen E."/>
            <person name="Bossers A."/>
            <person name="Mateman C."/>
            <person name="Pijl A.S."/>
            <person name="de Ridder D."/>
            <person name="Groenen M.A."/>
            <person name="Visser M.E."/>
            <person name="Megens H.J."/>
        </authorList>
    </citation>
    <scope>NUCLEOTIDE SEQUENCE [LARGE SCALE GENOMIC DNA]</scope>
    <source>
        <strain evidence="14">WM2013NL</strain>
        <tissue evidence="14">Head and thorax</tissue>
    </source>
</reference>
<dbReference type="PRINTS" id="PR00249">
    <property type="entry name" value="GPCRSECRETIN"/>
</dbReference>
<dbReference type="PANTHER" id="PTHR45620:SF32">
    <property type="entry name" value="DIURETIC HORMONE 31 RECEPTOR, ISOFORM C"/>
    <property type="match status" value="1"/>
</dbReference>
<evidence type="ECO:0000256" key="1">
    <source>
        <dbReference type="ARBA" id="ARBA00004651"/>
    </source>
</evidence>
<keyword evidence="8 14" id="KW-0675">Receptor</keyword>
<comment type="subcellular location">
    <subcellularLocation>
        <location evidence="1">Cell membrane</location>
        <topology evidence="1">Multi-pass membrane protein</topology>
    </subcellularLocation>
</comment>
<evidence type="ECO:0000256" key="2">
    <source>
        <dbReference type="ARBA" id="ARBA00005314"/>
    </source>
</evidence>
<dbReference type="InterPro" id="IPR000832">
    <property type="entry name" value="GPCR_2_secretin-like"/>
</dbReference>
<dbReference type="AlphaFoldDB" id="A0A0L7KP25"/>
<evidence type="ECO:0000256" key="3">
    <source>
        <dbReference type="ARBA" id="ARBA00022475"/>
    </source>
</evidence>
<keyword evidence="9" id="KW-0325">Glycoprotein</keyword>
<dbReference type="PROSITE" id="PS50227">
    <property type="entry name" value="G_PROTEIN_RECEP_F2_3"/>
    <property type="match status" value="1"/>
</dbReference>
<evidence type="ECO:0000256" key="11">
    <source>
        <dbReference type="SAM" id="Phobius"/>
    </source>
</evidence>
<protein>
    <submittedName>
        <fullName evidence="14">Neuropeptide receptor B1</fullName>
    </submittedName>
</protein>
<dbReference type="GO" id="GO:0007188">
    <property type="term" value="P:adenylate cyclase-modulating G protein-coupled receptor signaling pathway"/>
    <property type="evidence" value="ECO:0007669"/>
    <property type="project" value="TreeGrafter"/>
</dbReference>
<evidence type="ECO:0000256" key="8">
    <source>
        <dbReference type="ARBA" id="ARBA00023170"/>
    </source>
</evidence>
<keyword evidence="15" id="KW-1185">Reference proteome</keyword>
<evidence type="ECO:0000259" key="12">
    <source>
        <dbReference type="PROSITE" id="PS50227"/>
    </source>
</evidence>
<evidence type="ECO:0000256" key="10">
    <source>
        <dbReference type="ARBA" id="ARBA00023224"/>
    </source>
</evidence>
<dbReference type="Gene3D" id="1.20.1070.10">
    <property type="entry name" value="Rhodopsin 7-helix transmembrane proteins"/>
    <property type="match status" value="1"/>
</dbReference>
<dbReference type="GO" id="GO:0008528">
    <property type="term" value="F:G protein-coupled peptide receptor activity"/>
    <property type="evidence" value="ECO:0007669"/>
    <property type="project" value="TreeGrafter"/>
</dbReference>
<dbReference type="PANTHER" id="PTHR45620">
    <property type="entry name" value="PDF RECEPTOR-LIKE PROTEIN-RELATED"/>
    <property type="match status" value="1"/>
</dbReference>
<keyword evidence="7 11" id="KW-0472">Membrane</keyword>
<name>A0A0L7KP25_OPEBR</name>
<feature type="non-terminal residue" evidence="14">
    <location>
        <position position="1"/>
    </location>
</feature>
<keyword evidence="10" id="KW-0807">Transducer</keyword>
<dbReference type="GO" id="GO:0005886">
    <property type="term" value="C:plasma membrane"/>
    <property type="evidence" value="ECO:0007669"/>
    <property type="project" value="UniProtKB-SubCell"/>
</dbReference>
<feature type="domain" description="G-protein coupled receptors family 2 profile 2" evidence="13">
    <location>
        <begin position="137"/>
        <end position="276"/>
    </location>
</feature>
<dbReference type="GO" id="GO:0007166">
    <property type="term" value="P:cell surface receptor signaling pathway"/>
    <property type="evidence" value="ECO:0007669"/>
    <property type="project" value="InterPro"/>
</dbReference>
<keyword evidence="4 11" id="KW-0812">Transmembrane</keyword>
<evidence type="ECO:0000256" key="5">
    <source>
        <dbReference type="ARBA" id="ARBA00022989"/>
    </source>
</evidence>
<dbReference type="InterPro" id="IPR017981">
    <property type="entry name" value="GPCR_2-like_7TM"/>
</dbReference>
<dbReference type="SUPFAM" id="SSF111418">
    <property type="entry name" value="Hormone receptor domain"/>
    <property type="match status" value="1"/>
</dbReference>
<dbReference type="Pfam" id="PF02793">
    <property type="entry name" value="HRM"/>
    <property type="match status" value="1"/>
</dbReference>
<dbReference type="InterPro" id="IPR050332">
    <property type="entry name" value="GPCR_2"/>
</dbReference>
<accession>A0A0L7KP25</accession>
<feature type="transmembrane region" description="Helical" evidence="11">
    <location>
        <begin position="214"/>
        <end position="235"/>
    </location>
</feature>
<comment type="caution">
    <text evidence="14">The sequence shown here is derived from an EMBL/GenBank/DDBJ whole genome shotgun (WGS) entry which is preliminary data.</text>
</comment>
<evidence type="ECO:0000256" key="9">
    <source>
        <dbReference type="ARBA" id="ARBA00023180"/>
    </source>
</evidence>
<dbReference type="InterPro" id="IPR001879">
    <property type="entry name" value="GPCR_2_extracellular_dom"/>
</dbReference>
<sequence length="276" mass="30352">RLRGEHEDTVASFSTSSGVRVVSCCGVASGGQPRRGMEDAERMAREEAQCALALNRTAPPPAPYCAGTYDTWLCWPATRANTTAFVRCPAFVPGFSTELFAHKECDAEGDWFRHPGTGRHWSNYTTCVKPEDDVSDIIAVYEAGYGVSLVALLLSLAILLYFRSLRCARITVHMNLFLSFALNNAGWLCWYALVVRSPDTLAASPAWCRALNAALQYAMLTTYTWMLCEGLYLHTVLVHAFVSERRLVRALLALGWGLPLVSLAVYAGRRAAEGSD</sequence>
<evidence type="ECO:0000259" key="13">
    <source>
        <dbReference type="PROSITE" id="PS50261"/>
    </source>
</evidence>
<dbReference type="Gene3D" id="4.10.1240.10">
    <property type="entry name" value="GPCR, family 2, extracellular hormone receptor domain"/>
    <property type="match status" value="1"/>
</dbReference>
<feature type="non-terminal residue" evidence="14">
    <location>
        <position position="276"/>
    </location>
</feature>
<evidence type="ECO:0000256" key="7">
    <source>
        <dbReference type="ARBA" id="ARBA00023136"/>
    </source>
</evidence>
<keyword evidence="5 11" id="KW-1133">Transmembrane helix</keyword>
<dbReference type="PROSITE" id="PS50261">
    <property type="entry name" value="G_PROTEIN_RECEP_F2_4"/>
    <property type="match status" value="1"/>
</dbReference>
<dbReference type="STRING" id="104452.A0A0L7KP25"/>
<dbReference type="PROSITE" id="PS00649">
    <property type="entry name" value="G_PROTEIN_RECEP_F2_1"/>
    <property type="match status" value="1"/>
</dbReference>
<feature type="transmembrane region" description="Helical" evidence="11">
    <location>
        <begin position="247"/>
        <end position="267"/>
    </location>
</feature>
<feature type="transmembrane region" description="Helical" evidence="11">
    <location>
        <begin position="143"/>
        <end position="162"/>
    </location>
</feature>
<evidence type="ECO:0000313" key="14">
    <source>
        <dbReference type="EMBL" id="KOB65047.1"/>
    </source>
</evidence>
<keyword evidence="6" id="KW-0297">G-protein coupled receptor</keyword>
<evidence type="ECO:0000313" key="15">
    <source>
        <dbReference type="Proteomes" id="UP000037510"/>
    </source>
</evidence>
<gene>
    <name evidence="14" type="ORF">OBRU01_23177</name>
</gene>
<dbReference type="EMBL" id="JTDY01007649">
    <property type="protein sequence ID" value="KOB65047.1"/>
    <property type="molecule type" value="Genomic_DNA"/>
</dbReference>
<evidence type="ECO:0000256" key="4">
    <source>
        <dbReference type="ARBA" id="ARBA00022692"/>
    </source>
</evidence>
<dbReference type="SMART" id="SM00008">
    <property type="entry name" value="HormR"/>
    <property type="match status" value="1"/>
</dbReference>
<feature type="domain" description="G-protein coupled receptors family 2 profile 1" evidence="12">
    <location>
        <begin position="49"/>
        <end position="131"/>
    </location>
</feature>
<dbReference type="Pfam" id="PF00002">
    <property type="entry name" value="7tm_2"/>
    <property type="match status" value="1"/>
</dbReference>
<dbReference type="InterPro" id="IPR017983">
    <property type="entry name" value="GPCR_2_secretin-like_CS"/>
</dbReference>
<keyword evidence="3" id="KW-1003">Cell membrane</keyword>
<feature type="transmembrane region" description="Helical" evidence="11">
    <location>
        <begin position="174"/>
        <end position="194"/>
    </location>
</feature>
<evidence type="ECO:0000256" key="6">
    <source>
        <dbReference type="ARBA" id="ARBA00023040"/>
    </source>
</evidence>